<keyword evidence="6" id="KW-0862">Zinc</keyword>
<reference evidence="10 11" key="1">
    <citation type="journal article" date="2004" name="Extremophiles">
        <title>Halobacillus locisalis sp. nov., a halophilic bacterium isolated from a marine solar saltern of the Yellow Sea in Korea.</title>
        <authorList>
            <person name="Yoon J.H."/>
            <person name="Kang K.H."/>
            <person name="Oh T.K."/>
            <person name="Park Y.H."/>
        </authorList>
    </citation>
    <scope>NUCLEOTIDE SEQUENCE [LARGE SCALE GENOMIC DNA]</scope>
    <source>
        <strain evidence="10 11">KCTC 3788</strain>
    </source>
</reference>
<dbReference type="CDD" id="cd03888">
    <property type="entry name" value="M20_PepV"/>
    <property type="match status" value="1"/>
</dbReference>
<dbReference type="EMBL" id="JACEFG010000001">
    <property type="protein sequence ID" value="MBA2173281.1"/>
    <property type="molecule type" value="Genomic_DNA"/>
</dbReference>
<feature type="domain" description="Peptidase M20 dimerisation" evidence="9">
    <location>
        <begin position="251"/>
        <end position="365"/>
    </location>
</feature>
<name>A0A838CMR6_9BACI</name>
<dbReference type="GO" id="GO:0008270">
    <property type="term" value="F:zinc ion binding"/>
    <property type="evidence" value="ECO:0007669"/>
    <property type="project" value="InterPro"/>
</dbReference>
<evidence type="ECO:0000256" key="2">
    <source>
        <dbReference type="ARBA" id="ARBA00006247"/>
    </source>
</evidence>
<keyword evidence="11" id="KW-1185">Reference proteome</keyword>
<dbReference type="RefSeq" id="WP_181470353.1">
    <property type="nucleotide sequence ID" value="NZ_JACEFG010000001.1"/>
</dbReference>
<evidence type="ECO:0000256" key="6">
    <source>
        <dbReference type="ARBA" id="ARBA00022833"/>
    </source>
</evidence>
<comment type="caution">
    <text evidence="10">The sequence shown here is derived from an EMBL/GenBank/DDBJ whole genome shotgun (WGS) entry which is preliminary data.</text>
</comment>
<dbReference type="Pfam" id="PF07687">
    <property type="entry name" value="M20_dimer"/>
    <property type="match status" value="1"/>
</dbReference>
<dbReference type="GO" id="GO:0006508">
    <property type="term" value="P:proteolysis"/>
    <property type="evidence" value="ECO:0007669"/>
    <property type="project" value="UniProtKB-KW"/>
</dbReference>
<dbReference type="GO" id="GO:0008777">
    <property type="term" value="F:acetylornithine deacetylase activity"/>
    <property type="evidence" value="ECO:0007669"/>
    <property type="project" value="TreeGrafter"/>
</dbReference>
<keyword evidence="3" id="KW-0645">Protease</keyword>
<dbReference type="Pfam" id="PF01546">
    <property type="entry name" value="Peptidase_M20"/>
    <property type="match status" value="1"/>
</dbReference>
<keyword evidence="5" id="KW-0378">Hydrolase</keyword>
<dbReference type="InterPro" id="IPR002933">
    <property type="entry name" value="Peptidase_M20"/>
</dbReference>
<keyword evidence="4" id="KW-0479">Metal-binding</keyword>
<dbReference type="Gene3D" id="3.40.630.10">
    <property type="entry name" value="Zn peptidases"/>
    <property type="match status" value="1"/>
</dbReference>
<dbReference type="GO" id="GO:0006526">
    <property type="term" value="P:L-arginine biosynthetic process"/>
    <property type="evidence" value="ECO:0007669"/>
    <property type="project" value="TreeGrafter"/>
</dbReference>
<dbReference type="NCBIfam" id="NF005591">
    <property type="entry name" value="PRK07318.1"/>
    <property type="match status" value="1"/>
</dbReference>
<comment type="similarity">
    <text evidence="2">Belongs to the peptidase M20A family.</text>
</comment>
<dbReference type="PROSITE" id="PS00758">
    <property type="entry name" value="ARGE_DAPE_CPG2_1"/>
    <property type="match status" value="1"/>
</dbReference>
<keyword evidence="7" id="KW-0224">Dipeptidase</keyword>
<dbReference type="AlphaFoldDB" id="A0A838CMR6"/>
<evidence type="ECO:0000256" key="4">
    <source>
        <dbReference type="ARBA" id="ARBA00022723"/>
    </source>
</evidence>
<dbReference type="PANTHER" id="PTHR43808">
    <property type="entry name" value="ACETYLORNITHINE DEACETYLASE"/>
    <property type="match status" value="1"/>
</dbReference>
<dbReference type="SUPFAM" id="SSF55031">
    <property type="entry name" value="Bacterial exopeptidase dimerisation domain"/>
    <property type="match status" value="1"/>
</dbReference>
<comment type="cofactor">
    <cofactor evidence="1">
        <name>Zn(2+)</name>
        <dbReference type="ChEBI" id="CHEBI:29105"/>
    </cofactor>
</comment>
<evidence type="ECO:0000256" key="5">
    <source>
        <dbReference type="ARBA" id="ARBA00022801"/>
    </source>
</evidence>
<dbReference type="InterPro" id="IPR011650">
    <property type="entry name" value="Peptidase_M20_dimer"/>
</dbReference>
<organism evidence="10 11">
    <name type="scientific">Halobacillus locisalis</name>
    <dbReference type="NCBI Taxonomy" id="220753"/>
    <lineage>
        <taxon>Bacteria</taxon>
        <taxon>Bacillati</taxon>
        <taxon>Bacillota</taxon>
        <taxon>Bacilli</taxon>
        <taxon>Bacillales</taxon>
        <taxon>Bacillaceae</taxon>
        <taxon>Halobacillus</taxon>
    </lineage>
</organism>
<dbReference type="GO" id="GO:0008237">
    <property type="term" value="F:metallopeptidase activity"/>
    <property type="evidence" value="ECO:0007669"/>
    <property type="project" value="UniProtKB-KW"/>
</dbReference>
<dbReference type="InterPro" id="IPR001261">
    <property type="entry name" value="ArgE/DapE_CS"/>
</dbReference>
<dbReference type="InterPro" id="IPR036264">
    <property type="entry name" value="Bact_exopeptidase_dim_dom"/>
</dbReference>
<dbReference type="NCBIfam" id="TIGR01887">
    <property type="entry name" value="dipeptidaselike"/>
    <property type="match status" value="1"/>
</dbReference>
<dbReference type="Proteomes" id="UP000571017">
    <property type="component" value="Unassembled WGS sequence"/>
</dbReference>
<keyword evidence="8" id="KW-0482">Metalloprotease</keyword>
<accession>A0A838CMR6</accession>
<evidence type="ECO:0000256" key="8">
    <source>
        <dbReference type="ARBA" id="ARBA00023049"/>
    </source>
</evidence>
<evidence type="ECO:0000256" key="1">
    <source>
        <dbReference type="ARBA" id="ARBA00001947"/>
    </source>
</evidence>
<evidence type="ECO:0000313" key="11">
    <source>
        <dbReference type="Proteomes" id="UP000571017"/>
    </source>
</evidence>
<evidence type="ECO:0000256" key="3">
    <source>
        <dbReference type="ARBA" id="ARBA00022670"/>
    </source>
</evidence>
<protein>
    <submittedName>
        <fullName evidence="10">Dipeptidase PepV</fullName>
    </submittedName>
</protein>
<evidence type="ECO:0000313" key="10">
    <source>
        <dbReference type="EMBL" id="MBA2173281.1"/>
    </source>
</evidence>
<dbReference type="SUPFAM" id="SSF53187">
    <property type="entry name" value="Zn-dependent exopeptidases"/>
    <property type="match status" value="1"/>
</dbReference>
<dbReference type="GO" id="GO:0016805">
    <property type="term" value="F:dipeptidase activity"/>
    <property type="evidence" value="ECO:0007669"/>
    <property type="project" value="UniProtKB-KW"/>
</dbReference>
<sequence length="459" mass="51003">MNFKNLSEQYQEEFLKKASRLLSIQSVYEESETYPYGEAIDQALQEMLSIGKEDGFATKNVDGQAGHIEYGEGEEILGILGHLDVVPAGNGWSTPPFEPTVIDGKLYGRGAQDDKGPVMAAYIAMKLLKDQGFKPNKRVRLIVGTDEERDWQGIEHYFAKEEMPKFGFTPDASFPVIHAEKGLLDAYITCTLPNDEKALVTIQNLKAGGRLNMVPDEATTVLISDYNLYEGFDQFLKEKQLDGHIENLGNQYKLTIEGHSVHASTPEQGSNAITSLLSYLCTLPTGESCQKTLTEIKEAFESTDGSGMKIDQSDQDSGALTLNLGSLQITKEQSCQVGFNLRYPVTSNHEEIIQKLEHFAEQLNGEFKIYDHLQALYLEKDHPFIQTLLRVYNDVTGEEATAKSMGGATYARSLEAGVAYGALFNHSPDTAHQKDEHVLLSDMKKAIEIYATAIYELTK</sequence>
<evidence type="ECO:0000256" key="7">
    <source>
        <dbReference type="ARBA" id="ARBA00022997"/>
    </source>
</evidence>
<proteinExistence type="inferred from homology"/>
<evidence type="ECO:0000259" key="9">
    <source>
        <dbReference type="Pfam" id="PF07687"/>
    </source>
</evidence>
<gene>
    <name evidence="10" type="primary">pepV</name>
    <name evidence="10" type="ORF">H0266_00050</name>
</gene>
<dbReference type="InterPro" id="IPR050072">
    <property type="entry name" value="Peptidase_M20A"/>
</dbReference>
<dbReference type="PANTHER" id="PTHR43808:SF31">
    <property type="entry name" value="N-ACETYL-L-CITRULLINE DEACETYLASE"/>
    <property type="match status" value="1"/>
</dbReference>
<dbReference type="InterPro" id="IPR010964">
    <property type="entry name" value="M20A_pepV-rel"/>
</dbReference>
<dbReference type="Gene3D" id="3.30.70.360">
    <property type="match status" value="2"/>
</dbReference>